<dbReference type="AlphaFoldDB" id="A0A4C1YLY7"/>
<dbReference type="Proteomes" id="UP000299102">
    <property type="component" value="Unassembled WGS sequence"/>
</dbReference>
<sequence length="113" mass="12816">MNRRVRDAFKIYYSYRIVRGVRQALPGVWAVSVSRANTNYKPFDFKSQIRGLIGSRRLRARRGRPPPPLPRAGRLAAEASIFLRVPYPKGKNVALKLSVCLSITGLYLMSHDS</sequence>
<dbReference type="EMBL" id="BGZK01001273">
    <property type="protein sequence ID" value="GBP76024.1"/>
    <property type="molecule type" value="Genomic_DNA"/>
</dbReference>
<gene>
    <name evidence="1" type="ORF">EVAR_33332_1</name>
</gene>
<comment type="caution">
    <text evidence="1">The sequence shown here is derived from an EMBL/GenBank/DDBJ whole genome shotgun (WGS) entry which is preliminary data.</text>
</comment>
<keyword evidence="2" id="KW-1185">Reference proteome</keyword>
<accession>A0A4C1YLY7</accession>
<organism evidence="1 2">
    <name type="scientific">Eumeta variegata</name>
    <name type="common">Bagworm moth</name>
    <name type="synonym">Eumeta japonica</name>
    <dbReference type="NCBI Taxonomy" id="151549"/>
    <lineage>
        <taxon>Eukaryota</taxon>
        <taxon>Metazoa</taxon>
        <taxon>Ecdysozoa</taxon>
        <taxon>Arthropoda</taxon>
        <taxon>Hexapoda</taxon>
        <taxon>Insecta</taxon>
        <taxon>Pterygota</taxon>
        <taxon>Neoptera</taxon>
        <taxon>Endopterygota</taxon>
        <taxon>Lepidoptera</taxon>
        <taxon>Glossata</taxon>
        <taxon>Ditrysia</taxon>
        <taxon>Tineoidea</taxon>
        <taxon>Psychidae</taxon>
        <taxon>Oiketicinae</taxon>
        <taxon>Eumeta</taxon>
    </lineage>
</organism>
<protein>
    <submittedName>
        <fullName evidence="1">Uncharacterized protein</fullName>
    </submittedName>
</protein>
<evidence type="ECO:0000313" key="2">
    <source>
        <dbReference type="Proteomes" id="UP000299102"/>
    </source>
</evidence>
<reference evidence="1 2" key="1">
    <citation type="journal article" date="2019" name="Commun. Biol.">
        <title>The bagworm genome reveals a unique fibroin gene that provides high tensile strength.</title>
        <authorList>
            <person name="Kono N."/>
            <person name="Nakamura H."/>
            <person name="Ohtoshi R."/>
            <person name="Tomita M."/>
            <person name="Numata K."/>
            <person name="Arakawa K."/>
        </authorList>
    </citation>
    <scope>NUCLEOTIDE SEQUENCE [LARGE SCALE GENOMIC DNA]</scope>
</reference>
<name>A0A4C1YLY7_EUMVA</name>
<evidence type="ECO:0000313" key="1">
    <source>
        <dbReference type="EMBL" id="GBP76024.1"/>
    </source>
</evidence>
<proteinExistence type="predicted"/>